<feature type="coiled-coil region" evidence="1">
    <location>
        <begin position="177"/>
        <end position="204"/>
    </location>
</feature>
<feature type="compositionally biased region" description="Basic and acidic residues" evidence="2">
    <location>
        <begin position="297"/>
        <end position="323"/>
    </location>
</feature>
<feature type="region of interest" description="Disordered" evidence="2">
    <location>
        <begin position="431"/>
        <end position="531"/>
    </location>
</feature>
<dbReference type="PANTHER" id="PTHR15491:SF9">
    <property type="entry name" value="CIP1-INTERACTING ZINC FINGER PROTEIN"/>
    <property type="match status" value="1"/>
</dbReference>
<feature type="compositionally biased region" description="Basic and acidic residues" evidence="2">
    <location>
        <begin position="465"/>
        <end position="479"/>
    </location>
</feature>
<evidence type="ECO:0000313" key="4">
    <source>
        <dbReference type="Proteomes" id="UP000283509"/>
    </source>
</evidence>
<feature type="compositionally biased region" description="Basic and acidic residues" evidence="2">
    <location>
        <begin position="12"/>
        <end position="53"/>
    </location>
</feature>
<keyword evidence="1" id="KW-0175">Coiled coil</keyword>
<sequence>MKEEAAGDEEANEGKSEGAEGGDGAEKGEGNESDEAKKALQKKTKEAKPREEIPREALKCHMCDLTKFGSIKGYLNHLESKNHEEMARLFHAKGVALLQLLRAESKLASLRNTVKLRKMGVKGRFMQCFRCQTRIFGNLAKHVKTTEHQLVSNFLNLKCCSRWFPSRVDLEEHRLSLLHLRRQYEFEQRKKAKEEKEKKEWEESKVPENAPPAWRRLIHQLDQLKALHNHPSEMTLGTIPAYDPAAPTGLNFIGTKTQFYCRVCTDLMAPASRVVDAHCRSINHYNTLLSHLGKMEEKKELEKKKQKEEAKKEKEESDKKQSNGEEGEGAEVSFEDMDNMETVDEALDDAEMDASADATSETLRDGHEGHEDELDIVHETRELSSLLEEVGEMLQEDEVKGDCEDGDMTHDMEDELMKDCDDAALKLDGIEGTTDKVNSQEELMAEAESETAVEGEAAEEEEAKGEEADLEDAKKPEEEGIKEEDETKEATDDDEAKEEEKPRAVSQSLSTPRGRRGRARGRGRSARGAKN</sequence>
<comment type="caution">
    <text evidence="3">The sequence shown here is derived from an EMBL/GenBank/DDBJ whole genome shotgun (WGS) entry which is preliminary data.</text>
</comment>
<dbReference type="OrthoDB" id="6377910at2759"/>
<dbReference type="AlphaFoldDB" id="A0A423SSC5"/>
<dbReference type="STRING" id="6689.A0A423SSC5"/>
<keyword evidence="4" id="KW-1185">Reference proteome</keyword>
<gene>
    <name evidence="3" type="ORF">C7M84_014874</name>
</gene>
<dbReference type="EMBL" id="QCYY01002855">
    <property type="protein sequence ID" value="ROT67066.1"/>
    <property type="molecule type" value="Genomic_DNA"/>
</dbReference>
<dbReference type="Proteomes" id="UP000283509">
    <property type="component" value="Unassembled WGS sequence"/>
</dbReference>
<feature type="region of interest" description="Disordered" evidence="2">
    <location>
        <begin position="297"/>
        <end position="338"/>
    </location>
</feature>
<name>A0A423SSC5_PENVA</name>
<evidence type="ECO:0008006" key="5">
    <source>
        <dbReference type="Google" id="ProtNLM"/>
    </source>
</evidence>
<evidence type="ECO:0000313" key="3">
    <source>
        <dbReference type="EMBL" id="ROT67066.1"/>
    </source>
</evidence>
<feature type="region of interest" description="Disordered" evidence="2">
    <location>
        <begin position="1"/>
        <end position="53"/>
    </location>
</feature>
<dbReference type="PANTHER" id="PTHR15491">
    <property type="match status" value="1"/>
</dbReference>
<organism evidence="3 4">
    <name type="scientific">Penaeus vannamei</name>
    <name type="common">Whiteleg shrimp</name>
    <name type="synonym">Litopenaeus vannamei</name>
    <dbReference type="NCBI Taxonomy" id="6689"/>
    <lineage>
        <taxon>Eukaryota</taxon>
        <taxon>Metazoa</taxon>
        <taxon>Ecdysozoa</taxon>
        <taxon>Arthropoda</taxon>
        <taxon>Crustacea</taxon>
        <taxon>Multicrustacea</taxon>
        <taxon>Malacostraca</taxon>
        <taxon>Eumalacostraca</taxon>
        <taxon>Eucarida</taxon>
        <taxon>Decapoda</taxon>
        <taxon>Dendrobranchiata</taxon>
        <taxon>Penaeoidea</taxon>
        <taxon>Penaeidae</taxon>
        <taxon>Penaeus</taxon>
    </lineage>
</organism>
<feature type="compositionally biased region" description="Acidic residues" evidence="2">
    <location>
        <begin position="480"/>
        <end position="497"/>
    </location>
</feature>
<evidence type="ECO:0000256" key="2">
    <source>
        <dbReference type="SAM" id="MobiDB-lite"/>
    </source>
</evidence>
<dbReference type="InterPro" id="IPR026811">
    <property type="entry name" value="CIZ1"/>
</dbReference>
<dbReference type="GO" id="GO:0005634">
    <property type="term" value="C:nucleus"/>
    <property type="evidence" value="ECO:0007669"/>
    <property type="project" value="TreeGrafter"/>
</dbReference>
<feature type="compositionally biased region" description="Acidic residues" evidence="2">
    <location>
        <begin position="325"/>
        <end position="338"/>
    </location>
</feature>
<reference evidence="3 4" key="2">
    <citation type="submission" date="2019-01" db="EMBL/GenBank/DDBJ databases">
        <title>The decoding of complex shrimp genome reveals the adaptation for benthos swimmer, frequently molting mechanism and breeding impact on genome.</title>
        <authorList>
            <person name="Sun Y."/>
            <person name="Gao Y."/>
            <person name="Yu Y."/>
        </authorList>
    </citation>
    <scope>NUCLEOTIDE SEQUENCE [LARGE SCALE GENOMIC DNA]</scope>
    <source>
        <tissue evidence="3">Muscle</tissue>
    </source>
</reference>
<reference evidence="3 4" key="1">
    <citation type="submission" date="2018-04" db="EMBL/GenBank/DDBJ databases">
        <authorList>
            <person name="Zhang X."/>
            <person name="Yuan J."/>
            <person name="Li F."/>
            <person name="Xiang J."/>
        </authorList>
    </citation>
    <scope>NUCLEOTIDE SEQUENCE [LARGE SCALE GENOMIC DNA]</scope>
    <source>
        <tissue evidence="3">Muscle</tissue>
    </source>
</reference>
<evidence type="ECO:0000256" key="1">
    <source>
        <dbReference type="SAM" id="Coils"/>
    </source>
</evidence>
<feature type="compositionally biased region" description="Acidic residues" evidence="2">
    <location>
        <begin position="443"/>
        <end position="464"/>
    </location>
</feature>
<feature type="compositionally biased region" description="Basic residues" evidence="2">
    <location>
        <begin position="513"/>
        <end position="531"/>
    </location>
</feature>
<accession>A0A423SSC5</accession>
<feature type="compositionally biased region" description="Acidic residues" evidence="2">
    <location>
        <begin position="1"/>
        <end position="11"/>
    </location>
</feature>
<proteinExistence type="predicted"/>
<protein>
    <recommendedName>
        <fullName evidence="5">Matrin-type domain-containing protein</fullName>
    </recommendedName>
</protein>